<dbReference type="AlphaFoldDB" id="A0A926DPE4"/>
<dbReference type="PANTHER" id="PTHR46568">
    <property type="entry name" value="ALKYLDIHYDROXYACETONEPHOSPHATE SYNTHASE, PEROXISOMAL"/>
    <property type="match status" value="1"/>
</dbReference>
<dbReference type="Pfam" id="PF01565">
    <property type="entry name" value="FAD_binding_4"/>
    <property type="match status" value="1"/>
</dbReference>
<keyword evidence="4" id="KW-0560">Oxidoreductase</keyword>
<dbReference type="Pfam" id="PF02913">
    <property type="entry name" value="FAD-oxidase_C"/>
    <property type="match status" value="1"/>
</dbReference>
<keyword evidence="3" id="KW-0274">FAD</keyword>
<dbReference type="Gene3D" id="3.30.465.10">
    <property type="match status" value="1"/>
</dbReference>
<evidence type="ECO:0000256" key="3">
    <source>
        <dbReference type="ARBA" id="ARBA00022827"/>
    </source>
</evidence>
<proteinExistence type="inferred from homology"/>
<reference evidence="8" key="1">
    <citation type="submission" date="2020-08" db="EMBL/GenBank/DDBJ databases">
        <title>Genome public.</title>
        <authorList>
            <person name="Liu C."/>
            <person name="Sun Q."/>
        </authorList>
    </citation>
    <scope>NUCLEOTIDE SEQUENCE</scope>
    <source>
        <strain evidence="8">H8</strain>
    </source>
</reference>
<dbReference type="GO" id="GO:0016491">
    <property type="term" value="F:oxidoreductase activity"/>
    <property type="evidence" value="ECO:0007669"/>
    <property type="project" value="UniProtKB-KW"/>
</dbReference>
<accession>A0A926DPE4</accession>
<dbReference type="GO" id="GO:0008609">
    <property type="term" value="F:alkylglycerone-phosphate synthase activity"/>
    <property type="evidence" value="ECO:0007669"/>
    <property type="project" value="InterPro"/>
</dbReference>
<comment type="similarity">
    <text evidence="1">Belongs to the FAD-binding oxidoreductase/transferase type 4 family.</text>
</comment>
<dbReference type="InterPro" id="IPR006094">
    <property type="entry name" value="Oxid_FAD_bind_N"/>
</dbReference>
<dbReference type="PANTHER" id="PTHR46568:SF1">
    <property type="entry name" value="ALKYLDIHYDROXYACETONEPHOSPHATE SYNTHASE, PEROXISOMAL"/>
    <property type="match status" value="1"/>
</dbReference>
<dbReference type="InterPro" id="IPR036318">
    <property type="entry name" value="FAD-bd_PCMH-like_sf"/>
</dbReference>
<dbReference type="PROSITE" id="PS51387">
    <property type="entry name" value="FAD_PCMH"/>
    <property type="match status" value="1"/>
</dbReference>
<comment type="caution">
    <text evidence="8">The sequence shown here is derived from an EMBL/GenBank/DDBJ whole genome shotgun (WGS) entry which is preliminary data.</text>
</comment>
<keyword evidence="2" id="KW-0285">Flavoprotein</keyword>
<gene>
    <name evidence="8" type="ORF">H8698_11340</name>
</gene>
<dbReference type="Gene3D" id="3.30.300.330">
    <property type="match status" value="1"/>
</dbReference>
<dbReference type="Proteomes" id="UP000611762">
    <property type="component" value="Unassembled WGS sequence"/>
</dbReference>
<evidence type="ECO:0000313" key="8">
    <source>
        <dbReference type="EMBL" id="MBC8541571.1"/>
    </source>
</evidence>
<dbReference type="GO" id="GO:0008610">
    <property type="term" value="P:lipid biosynthetic process"/>
    <property type="evidence" value="ECO:0007669"/>
    <property type="project" value="InterPro"/>
</dbReference>
<dbReference type="InterPro" id="IPR025650">
    <property type="entry name" value="Alkyl-DHAP_Synthase"/>
</dbReference>
<feature type="site" description="Important for enzyme activity" evidence="6">
    <location>
        <position position="261"/>
    </location>
</feature>
<evidence type="ECO:0000256" key="2">
    <source>
        <dbReference type="ARBA" id="ARBA00022630"/>
    </source>
</evidence>
<dbReference type="SUPFAM" id="SSF56176">
    <property type="entry name" value="FAD-binding/transporter-associated domain-like"/>
    <property type="match status" value="1"/>
</dbReference>
<dbReference type="InterPro" id="IPR016164">
    <property type="entry name" value="FAD-linked_Oxase-like_C"/>
</dbReference>
<dbReference type="Gene3D" id="1.10.45.10">
    <property type="entry name" value="Vanillyl-alcohol Oxidase, Chain A, domain 4"/>
    <property type="match status" value="1"/>
</dbReference>
<evidence type="ECO:0000256" key="1">
    <source>
        <dbReference type="ARBA" id="ARBA00008000"/>
    </source>
</evidence>
<dbReference type="GO" id="GO:0071949">
    <property type="term" value="F:FAD binding"/>
    <property type="evidence" value="ECO:0007669"/>
    <property type="project" value="InterPro"/>
</dbReference>
<keyword evidence="9" id="KW-1185">Reference proteome</keyword>
<dbReference type="InterPro" id="IPR016166">
    <property type="entry name" value="FAD-bd_PCMH"/>
</dbReference>
<dbReference type="InterPro" id="IPR016171">
    <property type="entry name" value="Vanillyl_alc_oxidase_C-sub2"/>
</dbReference>
<dbReference type="EMBL" id="JACRSU010000004">
    <property type="protein sequence ID" value="MBC8541571.1"/>
    <property type="molecule type" value="Genomic_DNA"/>
</dbReference>
<feature type="domain" description="FAD-binding PCMH-type" evidence="7">
    <location>
        <begin position="49"/>
        <end position="227"/>
    </location>
</feature>
<organism evidence="8 9">
    <name type="scientific">Congzhengia minquanensis</name>
    <dbReference type="NCBI Taxonomy" id="2763657"/>
    <lineage>
        <taxon>Bacteria</taxon>
        <taxon>Bacillati</taxon>
        <taxon>Bacillota</taxon>
        <taxon>Clostridia</taxon>
        <taxon>Eubacteriales</taxon>
        <taxon>Oscillospiraceae</taxon>
        <taxon>Congzhengia</taxon>
    </lineage>
</organism>
<dbReference type="InterPro" id="IPR016169">
    <property type="entry name" value="FAD-bd_PCMH_sub2"/>
</dbReference>
<feature type="active site" description="Proton donor/acceptor" evidence="5">
    <location>
        <position position="390"/>
    </location>
</feature>
<evidence type="ECO:0000256" key="5">
    <source>
        <dbReference type="PIRSR" id="PIRSR625650-1"/>
    </source>
</evidence>
<sequence length="474" mass="53130">MTDFLFDVVATELEDAVGRENCSTRTIDKLAHSVDYFWLSRMWADRGLRMPEGDFIVAPKDAKEVSAVLKIANYYKIPVTTWGAGGGTQGGAVPVCGGIVLDTKRMNKIYDVNEQGMYIECGTGAIYKHLEYAANEKGYATMHYPSSLTCSTVGGFLAHRGIGVSSTKYGKIDDMVLQMEVVLPNGDIIETSPAPKHAAGPDLNQIFIGSEGTLGVMTKAQMRIYEQPESRQFRGFLFHNMTDAFNSGRELLQKFKPSVMRLYDEAETASLIKKIVGVEKKGAFMNIAIEGVKEMADLEMKILLETFAKYGAEDLGSEYGEKWWKEKITFFYPGHMMDIPQCFGTMDTIAPYDKIEKIYWAMKEAIETNFPQAKFIAHFSHWYEWGCMIYDRFIVDGDKVPQDPHEAFRLHQAIWNCGVRTALANGGVVNDHHGVGIKLGRLMKEQYGPAMQVFEGIKKQLDPNGIMNPFKLGL</sequence>
<dbReference type="InterPro" id="IPR004113">
    <property type="entry name" value="FAD-bd_oxidored_4_C"/>
</dbReference>
<evidence type="ECO:0000256" key="4">
    <source>
        <dbReference type="ARBA" id="ARBA00023002"/>
    </source>
</evidence>
<dbReference type="RefSeq" id="WP_249313588.1">
    <property type="nucleotide sequence ID" value="NZ_JACRSU010000004.1"/>
</dbReference>
<protein>
    <submittedName>
        <fullName evidence="8">FAD-binding oxidoreductase</fullName>
    </submittedName>
</protein>
<evidence type="ECO:0000313" key="9">
    <source>
        <dbReference type="Proteomes" id="UP000611762"/>
    </source>
</evidence>
<name>A0A926DPE4_9FIRM</name>
<evidence type="ECO:0000259" key="7">
    <source>
        <dbReference type="PROSITE" id="PS51387"/>
    </source>
</evidence>
<evidence type="ECO:0000256" key="6">
    <source>
        <dbReference type="PIRSR" id="PIRSR625650-4"/>
    </source>
</evidence>
<dbReference type="SUPFAM" id="SSF55103">
    <property type="entry name" value="FAD-linked oxidases, C-terminal domain"/>
    <property type="match status" value="1"/>
</dbReference>